<name>A0ABS0D3R9_9NOCA</name>
<proteinExistence type="predicted"/>
<dbReference type="InterPro" id="IPR014519">
    <property type="entry name" value="UCP024492"/>
</dbReference>
<dbReference type="PANTHER" id="PTHR39337">
    <property type="entry name" value="BLR5642 PROTEIN"/>
    <property type="match status" value="1"/>
</dbReference>
<comment type="caution">
    <text evidence="1">The sequence shown here is derived from an EMBL/GenBank/DDBJ whole genome shotgun (WGS) entry which is preliminary data.</text>
</comment>
<accession>A0ABS0D3R9</accession>
<gene>
    <name evidence="1" type="ORF">IU449_00995</name>
</gene>
<keyword evidence="2" id="KW-1185">Reference proteome</keyword>
<reference evidence="1 2" key="1">
    <citation type="submission" date="2020-10" db="EMBL/GenBank/DDBJ databases">
        <title>Identification of Nocardia species via Next-generation sequencing and recognition of intraspecies genetic diversity.</title>
        <authorList>
            <person name="Li P."/>
            <person name="Li P."/>
            <person name="Lu B."/>
        </authorList>
    </citation>
    <scope>NUCLEOTIDE SEQUENCE [LARGE SCALE GENOMIC DNA]</scope>
    <source>
        <strain evidence="1 2">BJ06-0143</strain>
    </source>
</reference>
<dbReference type="EMBL" id="JADLQN010000001">
    <property type="protein sequence ID" value="MBF6353138.1"/>
    <property type="molecule type" value="Genomic_DNA"/>
</dbReference>
<dbReference type="PANTHER" id="PTHR39337:SF1">
    <property type="entry name" value="BLR5642 PROTEIN"/>
    <property type="match status" value="1"/>
</dbReference>
<dbReference type="InterPro" id="IPR007438">
    <property type="entry name" value="DUF488"/>
</dbReference>
<evidence type="ECO:0000313" key="2">
    <source>
        <dbReference type="Proteomes" id="UP000707731"/>
    </source>
</evidence>
<sequence length="179" mass="20406">MTNRICTIGHSTREFDEVLRMLRSNDITCLVDVRAFPASRKFPQWNHEAIREALPADISYRWIQKLGGRRHTRQGITSVNDAWRVAAFRAYADYMATDEFGEGLSELLGLAEDNRPAIMCSEAVPWRCHRRLITDALIIRNVEVVDILSPNSAKRAVLNPHAQIRDGQLLYPAPPPRQT</sequence>
<organism evidence="1 2">
    <name type="scientific">Nocardia higoensis</name>
    <dbReference type="NCBI Taxonomy" id="228599"/>
    <lineage>
        <taxon>Bacteria</taxon>
        <taxon>Bacillati</taxon>
        <taxon>Actinomycetota</taxon>
        <taxon>Actinomycetes</taxon>
        <taxon>Mycobacteriales</taxon>
        <taxon>Nocardiaceae</taxon>
        <taxon>Nocardia</taxon>
    </lineage>
</organism>
<dbReference type="Pfam" id="PF04343">
    <property type="entry name" value="DUF488"/>
    <property type="match status" value="1"/>
</dbReference>
<dbReference type="PIRSF" id="PIRSF024492">
    <property type="entry name" value="UCP024492"/>
    <property type="match status" value="1"/>
</dbReference>
<evidence type="ECO:0000313" key="1">
    <source>
        <dbReference type="EMBL" id="MBF6353138.1"/>
    </source>
</evidence>
<dbReference type="RefSeq" id="WP_195000089.1">
    <property type="nucleotide sequence ID" value="NZ_JADLQN010000001.1"/>
</dbReference>
<protein>
    <submittedName>
        <fullName evidence="1">DUF488 domain-containing protein</fullName>
    </submittedName>
</protein>
<dbReference type="Proteomes" id="UP000707731">
    <property type="component" value="Unassembled WGS sequence"/>
</dbReference>